<comment type="caution">
    <text evidence="1">The sequence shown here is derived from an EMBL/GenBank/DDBJ whole genome shotgun (WGS) entry which is preliminary data.</text>
</comment>
<evidence type="ECO:0000313" key="1">
    <source>
        <dbReference type="EMBL" id="NBN63947.1"/>
    </source>
</evidence>
<dbReference type="InterPro" id="IPR007729">
    <property type="entry name" value="DGOK"/>
</dbReference>
<organism evidence="1 2">
    <name type="scientific">Pannonibacter tanglangensis</name>
    <dbReference type="NCBI Taxonomy" id="2750084"/>
    <lineage>
        <taxon>Bacteria</taxon>
        <taxon>Pseudomonadati</taxon>
        <taxon>Pseudomonadota</taxon>
        <taxon>Alphaproteobacteria</taxon>
        <taxon>Hyphomicrobiales</taxon>
        <taxon>Stappiaceae</taxon>
        <taxon>Pannonibacter</taxon>
    </lineage>
</organism>
<proteinExistence type="predicted"/>
<keyword evidence="2" id="KW-1185">Reference proteome</keyword>
<name>A0ABW9ZLM6_9HYPH</name>
<accession>A0ABW9ZLM6</accession>
<dbReference type="Gene3D" id="3.30.420.300">
    <property type="entry name" value="2-keto-3-deoxy-galactonokinase, substrate binding domain"/>
    <property type="match status" value="1"/>
</dbReference>
<dbReference type="RefSeq" id="WP_161675896.1">
    <property type="nucleotide sequence ID" value="NZ_JAABLP010000002.1"/>
</dbReference>
<dbReference type="InterPro" id="IPR042257">
    <property type="entry name" value="DGOK_C"/>
</dbReference>
<dbReference type="Gene3D" id="3.30.420.310">
    <property type="entry name" value="2-keto-3-deoxy-galactonokinase, C-terminal domain"/>
    <property type="match status" value="1"/>
</dbReference>
<dbReference type="InterPro" id="IPR042258">
    <property type="entry name" value="DGOK_N"/>
</dbReference>
<evidence type="ECO:0000313" key="2">
    <source>
        <dbReference type="Proteomes" id="UP000541347"/>
    </source>
</evidence>
<sequence length="317" mass="33333">MSDTLPASQTPDWIAVDWIAVDWGTTHLRAWAMRGDEPVARAASDAGMSSLDRDGFEPALLALVTRWLGTGRVTPVIACGMVGSRQGWVEAPYMAVPCGPLNADHMVRGTTLDPRIALWVVPGLKQDTPADVMRGEETQIAGLLAGDPRFSGLACLPGTHTKWVTVRGGEVQSFSTFMTGELYGLIAGHSVLRHGLGGQDAWDHAAFAEAVAEALHQPAGLAGDLFRLRAEGLLHGMGAAVARARLSGLLIGNELAALGERRVGPVRLIGASSLNRLYAAALAIAGCEAAEAGGDDLTLAGLTLARHTLMEAPRRRA</sequence>
<protein>
    <submittedName>
        <fullName evidence="1">2-keto-3-deoxy-galactonokinase</fullName>
    </submittedName>
</protein>
<dbReference type="Proteomes" id="UP000541347">
    <property type="component" value="Unassembled WGS sequence"/>
</dbReference>
<dbReference type="Pfam" id="PF05035">
    <property type="entry name" value="DGOK"/>
    <property type="match status" value="1"/>
</dbReference>
<reference evidence="1 2" key="1">
    <citation type="submission" date="2020-01" db="EMBL/GenBank/DDBJ databases">
        <authorList>
            <person name="Peng S.Y."/>
            <person name="Li J."/>
            <person name="Wang M."/>
            <person name="Wang L."/>
            <person name="Wang C.Q."/>
            <person name="Wang J.R."/>
        </authorList>
    </citation>
    <scope>NUCLEOTIDE SEQUENCE [LARGE SCALE GENOMIC DNA]</scope>
    <source>
        <strain evidence="1 2">XCT-34</strain>
    </source>
</reference>
<gene>
    <name evidence="1" type="ORF">GWI71_09670</name>
</gene>
<dbReference type="EMBL" id="JAABLP010000002">
    <property type="protein sequence ID" value="NBN63947.1"/>
    <property type="molecule type" value="Genomic_DNA"/>
</dbReference>